<evidence type="ECO:0000313" key="3">
    <source>
        <dbReference type="Proteomes" id="UP000027982"/>
    </source>
</evidence>
<dbReference type="STRING" id="661478.OP10G_1012"/>
<dbReference type="Pfam" id="PF00144">
    <property type="entry name" value="Beta-lactamase"/>
    <property type="match status" value="1"/>
</dbReference>
<keyword evidence="3" id="KW-1185">Reference proteome</keyword>
<proteinExistence type="predicted"/>
<dbReference type="Gene3D" id="3.40.710.10">
    <property type="entry name" value="DD-peptidase/beta-lactamase superfamily"/>
    <property type="match status" value="1"/>
</dbReference>
<dbReference type="eggNOG" id="COG1680">
    <property type="taxonomic scope" value="Bacteria"/>
</dbReference>
<feature type="domain" description="Beta-lactamase-related" evidence="1">
    <location>
        <begin position="30"/>
        <end position="350"/>
    </location>
</feature>
<dbReference type="InterPro" id="IPR050491">
    <property type="entry name" value="AmpC-like"/>
</dbReference>
<accession>A0A068NNP3</accession>
<gene>
    <name evidence="2" type="ORF">OP10G_1012</name>
</gene>
<organism evidence="2 3">
    <name type="scientific">Fimbriimonas ginsengisoli Gsoil 348</name>
    <dbReference type="NCBI Taxonomy" id="661478"/>
    <lineage>
        <taxon>Bacteria</taxon>
        <taxon>Bacillati</taxon>
        <taxon>Armatimonadota</taxon>
        <taxon>Fimbriimonadia</taxon>
        <taxon>Fimbriimonadales</taxon>
        <taxon>Fimbriimonadaceae</taxon>
        <taxon>Fimbriimonas</taxon>
    </lineage>
</organism>
<reference evidence="2 3" key="1">
    <citation type="journal article" date="2014" name="PLoS ONE">
        <title>The first complete genome sequence of the class fimbriimonadia in the phylum armatimonadetes.</title>
        <authorList>
            <person name="Hu Z.Y."/>
            <person name="Wang Y.Z."/>
            <person name="Im W.T."/>
            <person name="Wang S.Y."/>
            <person name="Zhao G.P."/>
            <person name="Zheng H.J."/>
            <person name="Quan Z.X."/>
        </authorList>
    </citation>
    <scope>NUCLEOTIDE SEQUENCE [LARGE SCALE GENOMIC DNA]</scope>
    <source>
        <strain evidence="2">Gsoil 348</strain>
    </source>
</reference>
<evidence type="ECO:0000259" key="1">
    <source>
        <dbReference type="Pfam" id="PF00144"/>
    </source>
</evidence>
<dbReference type="KEGG" id="fgi:OP10G_1012"/>
<sequence length="374" mass="41258">MGYLLLSLLPLMAAPPADKLADLVGTAVHKAAEPFMNADQTLAMSIGVFKDGRSFTYNFGVTEPGARRSPSMHTRYFIGSITKTFTGILLAKAVREGKVSLDDDVRKHLDGDYPNLEFQGEPIRLWQLLNHTSGLPRDFPPRPDKPEPDYARIAGQDNARMRAYTAEEFLRDLHVASLTRTPGVKFSYSNVAAQLLGLLLEKVYGKSYDALIKEKIAGPLGMRDTKVALSPREIAEIPRAASFSGTFLPASSTRLPAAGSLKSSTSDMLKYLAWNIAETDDAVRLAHRRTGNTDWGSSNFYVGLNWQILTGEGQRMIFQDGYLPGFHSMCLFCPERHIGIVVLSSEKVRATPTRLSPLIDQILKRIDPGIMSTP</sequence>
<dbReference type="Proteomes" id="UP000027982">
    <property type="component" value="Chromosome"/>
</dbReference>
<dbReference type="EMBL" id="CP007139">
    <property type="protein sequence ID" value="AIE84380.1"/>
    <property type="molecule type" value="Genomic_DNA"/>
</dbReference>
<dbReference type="AlphaFoldDB" id="A0A068NNP3"/>
<dbReference type="HOGENOM" id="CLU_020027_7_4_0"/>
<dbReference type="PANTHER" id="PTHR46825">
    <property type="entry name" value="D-ALANYL-D-ALANINE-CARBOXYPEPTIDASE/ENDOPEPTIDASE AMPH"/>
    <property type="match status" value="1"/>
</dbReference>
<dbReference type="PANTHER" id="PTHR46825:SF8">
    <property type="entry name" value="BETA-LACTAMASE-RELATED"/>
    <property type="match status" value="1"/>
</dbReference>
<evidence type="ECO:0000313" key="2">
    <source>
        <dbReference type="EMBL" id="AIE84380.1"/>
    </source>
</evidence>
<protein>
    <submittedName>
        <fullName evidence="2">Beta-lactamase family protein</fullName>
    </submittedName>
</protein>
<name>A0A068NNP3_FIMGI</name>
<dbReference type="InterPro" id="IPR012338">
    <property type="entry name" value="Beta-lactam/transpept-like"/>
</dbReference>
<dbReference type="SUPFAM" id="SSF56601">
    <property type="entry name" value="beta-lactamase/transpeptidase-like"/>
    <property type="match status" value="1"/>
</dbReference>
<dbReference type="InterPro" id="IPR001466">
    <property type="entry name" value="Beta-lactam-related"/>
</dbReference>